<reference evidence="4 5" key="1">
    <citation type="submission" date="2021-03" db="EMBL/GenBank/DDBJ databases">
        <title>Genomic Encyclopedia of Type Strains, Phase IV (KMG-IV): sequencing the most valuable type-strain genomes for metagenomic binning, comparative biology and taxonomic classification.</title>
        <authorList>
            <person name="Goeker M."/>
        </authorList>
    </citation>
    <scope>NUCLEOTIDE SEQUENCE [LARGE SCALE GENOMIC DNA]</scope>
    <source>
        <strain evidence="4 5">DSM 27138</strain>
    </source>
</reference>
<name>A0ABS4JYU0_9FIRM</name>
<dbReference type="Proteomes" id="UP001519289">
    <property type="component" value="Unassembled WGS sequence"/>
</dbReference>
<dbReference type="InterPro" id="IPR036429">
    <property type="entry name" value="SpoA-like_sf"/>
</dbReference>
<comment type="similarity">
    <text evidence="1">Belongs to the FliN/MopA/SpaO family.</text>
</comment>
<protein>
    <submittedName>
        <fullName evidence="4">Flagellar motor switch protein FliN/FliY</fullName>
    </submittedName>
</protein>
<evidence type="ECO:0000259" key="3">
    <source>
        <dbReference type="Pfam" id="PF01052"/>
    </source>
</evidence>
<evidence type="ECO:0000313" key="5">
    <source>
        <dbReference type="Proteomes" id="UP001519289"/>
    </source>
</evidence>
<evidence type="ECO:0000256" key="1">
    <source>
        <dbReference type="ARBA" id="ARBA00009226"/>
    </source>
</evidence>
<dbReference type="Pfam" id="PF01052">
    <property type="entry name" value="FliMN_C"/>
    <property type="match status" value="1"/>
</dbReference>
<dbReference type="PANTHER" id="PTHR30034:SF6">
    <property type="entry name" value="YOP PROTEINS TRANSLOCATION PROTEIN Q"/>
    <property type="match status" value="1"/>
</dbReference>
<dbReference type="PRINTS" id="PR00956">
    <property type="entry name" value="FLGMOTORFLIN"/>
</dbReference>
<dbReference type="RefSeq" id="WP_209468126.1">
    <property type="nucleotide sequence ID" value="NZ_JAGGLG010000044.1"/>
</dbReference>
<keyword evidence="4" id="KW-0966">Cell projection</keyword>
<feature type="region of interest" description="Disordered" evidence="2">
    <location>
        <begin position="113"/>
        <end position="146"/>
    </location>
</feature>
<gene>
    <name evidence="4" type="ORF">J2Z79_003480</name>
</gene>
<dbReference type="InterPro" id="IPR001543">
    <property type="entry name" value="FliN-like_C"/>
</dbReference>
<keyword evidence="4" id="KW-0969">Cilium</keyword>
<sequence length="238" mass="23084">MSNKLSQSEIDALVASLLANDSASQAKPPGQGVEAPKQDAATEGQQPAAPGPAEYESAVDLGPVTQAELDAAAVAARAARRGGPQAGGGAAGAAPAATAAPIAAAAPTAAAGPAAAAGSGAGAARSTGVSAAGAGAGASGSHAAAGPAPVVRRLPAGLRDALLDIELTLSVELGRTRLPLGDILEMGPGSVITLNRMANEPLDVRVSQLPIMKAEVIAIGENYGIRIVETKLETDKAS</sequence>
<proteinExistence type="inferred from homology"/>
<comment type="caution">
    <text evidence="4">The sequence shown here is derived from an EMBL/GenBank/DDBJ whole genome shotgun (WGS) entry which is preliminary data.</text>
</comment>
<dbReference type="InterPro" id="IPR001172">
    <property type="entry name" value="FliN_T3SS_HrcQb"/>
</dbReference>
<keyword evidence="5" id="KW-1185">Reference proteome</keyword>
<organism evidence="4 5">
    <name type="scientific">Symbiobacterium terraclitae</name>
    <dbReference type="NCBI Taxonomy" id="557451"/>
    <lineage>
        <taxon>Bacteria</taxon>
        <taxon>Bacillati</taxon>
        <taxon>Bacillota</taxon>
        <taxon>Clostridia</taxon>
        <taxon>Eubacteriales</taxon>
        <taxon>Symbiobacteriaceae</taxon>
        <taxon>Symbiobacterium</taxon>
    </lineage>
</organism>
<dbReference type="InterPro" id="IPR012826">
    <property type="entry name" value="FliN"/>
</dbReference>
<evidence type="ECO:0000256" key="2">
    <source>
        <dbReference type="SAM" id="MobiDB-lite"/>
    </source>
</evidence>
<dbReference type="NCBIfam" id="TIGR02480">
    <property type="entry name" value="fliN"/>
    <property type="match status" value="1"/>
</dbReference>
<feature type="domain" description="Flagellar motor switch protein FliN-like C-terminal" evidence="3">
    <location>
        <begin position="161"/>
        <end position="229"/>
    </location>
</feature>
<feature type="region of interest" description="Disordered" evidence="2">
    <location>
        <begin position="21"/>
        <end position="57"/>
    </location>
</feature>
<keyword evidence="4" id="KW-0282">Flagellum</keyword>
<dbReference type="PANTHER" id="PTHR30034">
    <property type="entry name" value="FLAGELLAR MOTOR SWITCH PROTEIN FLIM"/>
    <property type="match status" value="1"/>
</dbReference>
<evidence type="ECO:0000313" key="4">
    <source>
        <dbReference type="EMBL" id="MBP2020026.1"/>
    </source>
</evidence>
<dbReference type="EMBL" id="JAGGLG010000044">
    <property type="protein sequence ID" value="MBP2020026.1"/>
    <property type="molecule type" value="Genomic_DNA"/>
</dbReference>
<dbReference type="SUPFAM" id="SSF101801">
    <property type="entry name" value="Surface presentation of antigens (SPOA)"/>
    <property type="match status" value="1"/>
</dbReference>
<accession>A0ABS4JYU0</accession>
<dbReference type="Gene3D" id="2.30.330.10">
    <property type="entry name" value="SpoA-like"/>
    <property type="match status" value="1"/>
</dbReference>